<comment type="caution">
    <text evidence="1">The sequence shown here is derived from an EMBL/GenBank/DDBJ whole genome shotgun (WGS) entry which is preliminary data.</text>
</comment>
<dbReference type="Proteomes" id="UP000283850">
    <property type="component" value="Unassembled WGS sequence"/>
</dbReference>
<sequence length="642" mass="71087">MKELLLQAVLDAGTCDITPPALCRWLIALTGGPTEGATGHTRKFYHTPCPDVLEIWFQDTLSQQAENVICYSRISFRPLLPASAATSSTVTDCRIAVEVLPPEQIYIDAPLSEMGLVGASPRLVAIDGWVVQHGSLSRGLMGSLNRAYAVLTPALAVRLGVSFRTERQMMASTGPYDVLRQEVERLLALCFPGGGEVEGCPLHVSLRLNEVPADCLLNMNADHRLLRFGSSGEGNAPRSTFPLYGGRQPGRYRYLNITMLYPRGELETARRLFLLFAPTASLMAVEPVGDVDRWVPYDVDDHAIDTLTQALYQQSGMDAPDVGRLYCLLTPSGSAAGPLLRQQLSVRLRKLVRSLGAFYWGPVPLHAIGSEAFSRHLPTVASRLLVQMGGVPWVPRCFASQNTDLIVGCSHSRLSQSFEAFCAATFYNDPLQFCHCDLCKPAERFSLFFPEYFKVAYGRFCTAHDNRPPERLVIYCHHDFPVEPLASFVAWMGKSPAAVPVVWVRVRRTSGAQLRHYAPDATGGMPPAGTCLRLDDDTFLLFCRDFVPSPGSRGGFYPYPLEVNLKRLCPDGQLLSLPPEEVEGVLVQVCQLVWANPECVDGNPLPLVLSHTDRLVRHHCQEWRVEMADRNVIREEFGNLAF</sequence>
<accession>A0A412YI73</accession>
<dbReference type="InterPro" id="IPR036397">
    <property type="entry name" value="RNaseH_sf"/>
</dbReference>
<proteinExistence type="predicted"/>
<evidence type="ECO:0000313" key="2">
    <source>
        <dbReference type="Proteomes" id="UP000283850"/>
    </source>
</evidence>
<protein>
    <submittedName>
        <fullName evidence="1">Uncharacterized protein</fullName>
    </submittedName>
</protein>
<dbReference type="SUPFAM" id="SSF53098">
    <property type="entry name" value="Ribonuclease H-like"/>
    <property type="match status" value="1"/>
</dbReference>
<evidence type="ECO:0000313" key="1">
    <source>
        <dbReference type="EMBL" id="RGV57104.1"/>
    </source>
</evidence>
<dbReference type="InterPro" id="IPR012337">
    <property type="entry name" value="RNaseH-like_sf"/>
</dbReference>
<name>A0A412YI73_9BACE</name>
<reference evidence="1 2" key="1">
    <citation type="submission" date="2018-08" db="EMBL/GenBank/DDBJ databases">
        <title>A genome reference for cultivated species of the human gut microbiota.</title>
        <authorList>
            <person name="Zou Y."/>
            <person name="Xue W."/>
            <person name="Luo G."/>
        </authorList>
    </citation>
    <scope>NUCLEOTIDE SEQUENCE [LARGE SCALE GENOMIC DNA]</scope>
    <source>
        <strain evidence="1 2">AF14-32</strain>
    </source>
</reference>
<gene>
    <name evidence="1" type="ORF">DWW10_03270</name>
</gene>
<dbReference type="EMBL" id="QRZF01000002">
    <property type="protein sequence ID" value="RGV57104.1"/>
    <property type="molecule type" value="Genomic_DNA"/>
</dbReference>
<dbReference type="GO" id="GO:0003676">
    <property type="term" value="F:nucleic acid binding"/>
    <property type="evidence" value="ECO:0007669"/>
    <property type="project" value="InterPro"/>
</dbReference>
<dbReference type="AlphaFoldDB" id="A0A412YI73"/>
<dbReference type="RefSeq" id="WP_118420820.1">
    <property type="nucleotide sequence ID" value="NZ_QRZF01000002.1"/>
</dbReference>
<organism evidence="1 2">
    <name type="scientific">Bacteroides intestinalis</name>
    <dbReference type="NCBI Taxonomy" id="329854"/>
    <lineage>
        <taxon>Bacteria</taxon>
        <taxon>Pseudomonadati</taxon>
        <taxon>Bacteroidota</taxon>
        <taxon>Bacteroidia</taxon>
        <taxon>Bacteroidales</taxon>
        <taxon>Bacteroidaceae</taxon>
        <taxon>Bacteroides</taxon>
    </lineage>
</organism>
<dbReference type="Gene3D" id="3.30.420.10">
    <property type="entry name" value="Ribonuclease H-like superfamily/Ribonuclease H"/>
    <property type="match status" value="1"/>
</dbReference>